<accession>A0A5M3TEP9</accession>
<comment type="caution">
    <text evidence="1">The sequence shown here is derived from an EMBL/GenBank/DDBJ whole genome shotgun (WGS) entry which is preliminary data.</text>
</comment>
<organism evidence="1 2">
    <name type="scientific">Limnospira platensis NIES-46</name>
    <dbReference type="NCBI Taxonomy" id="1236695"/>
    <lineage>
        <taxon>Bacteria</taxon>
        <taxon>Bacillati</taxon>
        <taxon>Cyanobacteriota</taxon>
        <taxon>Cyanophyceae</taxon>
        <taxon>Oscillatoriophycideae</taxon>
        <taxon>Oscillatoriales</taxon>
        <taxon>Sirenicapillariaceae</taxon>
        <taxon>Limnospira</taxon>
    </lineage>
</organism>
<dbReference type="GeneID" id="301685359"/>
<name>A0A5M3TEP9_LIMPL</name>
<keyword evidence="2" id="KW-1185">Reference proteome</keyword>
<evidence type="ECO:0000313" key="1">
    <source>
        <dbReference type="EMBL" id="GCE96570.1"/>
    </source>
</evidence>
<proteinExistence type="predicted"/>
<sequence length="223" mass="24924">MKKYSLLRTLALALSFLISLALIINVSKPSDAIDSGYQNLIDLRTIYAVATPHELGLDQLGQQPVDLSTSPSLMSSINRVRRQLMQMPEDAKLLFPVGTNSPIRIGELQRDRGHQADSMSDEYEAVAYEDSSGNIQLLTAQDGVYMTTAEYNNRGNIASDLNSQNILVADASNTFVQARRYPNINLIVRNKRTGRFWKITNANLNAVCRDLLNAVLNRNLRRI</sequence>
<protein>
    <submittedName>
        <fullName evidence="1">Uncharacterized protein</fullName>
    </submittedName>
</protein>
<evidence type="ECO:0000313" key="2">
    <source>
        <dbReference type="Proteomes" id="UP000326169"/>
    </source>
</evidence>
<reference evidence="1 2" key="1">
    <citation type="journal article" date="2019" name="J Genomics">
        <title>The Draft Genome of a Hydrogen-producing Cyanobacterium, Arthrospira platensis NIES-46.</title>
        <authorList>
            <person name="Suzuki S."/>
            <person name="Yamaguchi H."/>
            <person name="Kawachi M."/>
        </authorList>
    </citation>
    <scope>NUCLEOTIDE SEQUENCE [LARGE SCALE GENOMIC DNA]</scope>
    <source>
        <strain evidence="1 2">NIES-46</strain>
    </source>
</reference>
<dbReference type="EMBL" id="BIMW01000199">
    <property type="protein sequence ID" value="GCE96570.1"/>
    <property type="molecule type" value="Genomic_DNA"/>
</dbReference>
<dbReference type="RefSeq" id="WP_014277322.1">
    <property type="nucleotide sequence ID" value="NZ_BIMW01000199.1"/>
</dbReference>
<gene>
    <name evidence="1" type="ORF">NIES46_46420</name>
</gene>
<dbReference type="Proteomes" id="UP000326169">
    <property type="component" value="Unassembled WGS sequence"/>
</dbReference>